<evidence type="ECO:0000259" key="7">
    <source>
        <dbReference type="Pfam" id="PF00892"/>
    </source>
</evidence>
<evidence type="ECO:0000256" key="3">
    <source>
        <dbReference type="ARBA" id="ARBA00022692"/>
    </source>
</evidence>
<comment type="caution">
    <text evidence="8">The sequence shown here is derived from an EMBL/GenBank/DDBJ whole genome shotgun (WGS) entry which is preliminary data.</text>
</comment>
<evidence type="ECO:0000256" key="5">
    <source>
        <dbReference type="ARBA" id="ARBA00023136"/>
    </source>
</evidence>
<evidence type="ECO:0000313" key="8">
    <source>
        <dbReference type="EMBL" id="TVU13896.1"/>
    </source>
</evidence>
<evidence type="ECO:0000256" key="1">
    <source>
        <dbReference type="ARBA" id="ARBA00004141"/>
    </source>
</evidence>
<dbReference type="OrthoDB" id="1718296at2759"/>
<dbReference type="InterPro" id="IPR000620">
    <property type="entry name" value="EamA_dom"/>
</dbReference>
<dbReference type="EMBL" id="RWGY01000031">
    <property type="protein sequence ID" value="TVU13896.1"/>
    <property type="molecule type" value="Genomic_DNA"/>
</dbReference>
<evidence type="ECO:0000256" key="6">
    <source>
        <dbReference type="SAM" id="Phobius"/>
    </source>
</evidence>
<keyword evidence="3 6" id="KW-0812">Transmembrane</keyword>
<feature type="non-terminal residue" evidence="8">
    <location>
        <position position="1"/>
    </location>
</feature>
<organism evidence="8 9">
    <name type="scientific">Eragrostis curvula</name>
    <name type="common">weeping love grass</name>
    <dbReference type="NCBI Taxonomy" id="38414"/>
    <lineage>
        <taxon>Eukaryota</taxon>
        <taxon>Viridiplantae</taxon>
        <taxon>Streptophyta</taxon>
        <taxon>Embryophyta</taxon>
        <taxon>Tracheophyta</taxon>
        <taxon>Spermatophyta</taxon>
        <taxon>Magnoliopsida</taxon>
        <taxon>Liliopsida</taxon>
        <taxon>Poales</taxon>
        <taxon>Poaceae</taxon>
        <taxon>PACMAD clade</taxon>
        <taxon>Chloridoideae</taxon>
        <taxon>Eragrostideae</taxon>
        <taxon>Eragrostidinae</taxon>
        <taxon>Eragrostis</taxon>
    </lineage>
</organism>
<dbReference type="Proteomes" id="UP000324897">
    <property type="component" value="Unassembled WGS sequence"/>
</dbReference>
<dbReference type="Pfam" id="PF00892">
    <property type="entry name" value="EamA"/>
    <property type="match status" value="1"/>
</dbReference>
<feature type="non-terminal residue" evidence="8">
    <location>
        <position position="419"/>
    </location>
</feature>
<keyword evidence="5 6" id="KW-0472">Membrane</keyword>
<dbReference type="InterPro" id="IPR037185">
    <property type="entry name" value="EmrE-like"/>
</dbReference>
<feature type="transmembrane region" description="Helical" evidence="6">
    <location>
        <begin position="85"/>
        <end position="104"/>
    </location>
</feature>
<proteinExistence type="inferred from homology"/>
<name>A0A5J9TRA4_9POAL</name>
<feature type="transmembrane region" description="Helical" evidence="6">
    <location>
        <begin position="24"/>
        <end position="40"/>
    </location>
</feature>
<comment type="subcellular location">
    <subcellularLocation>
        <location evidence="1">Membrane</location>
        <topology evidence="1">Multi-pass membrane protein</topology>
    </subcellularLocation>
</comment>
<dbReference type="PANTHER" id="PTHR31218">
    <property type="entry name" value="WAT1-RELATED PROTEIN"/>
    <property type="match status" value="1"/>
</dbReference>
<feature type="transmembrane region" description="Helical" evidence="6">
    <location>
        <begin position="146"/>
        <end position="167"/>
    </location>
</feature>
<dbReference type="SUPFAM" id="SSF103481">
    <property type="entry name" value="Multidrug resistance efflux transporter EmrE"/>
    <property type="match status" value="1"/>
</dbReference>
<feature type="transmembrane region" description="Helical" evidence="6">
    <location>
        <begin position="231"/>
        <end position="252"/>
    </location>
</feature>
<comment type="similarity">
    <text evidence="2">Belongs to the drug/metabolite transporter (DMT) superfamily. Plant drug/metabolite exporter (P-DME) (TC 2.A.7.4) family.</text>
</comment>
<evidence type="ECO:0000313" key="9">
    <source>
        <dbReference type="Proteomes" id="UP000324897"/>
    </source>
</evidence>
<feature type="transmembrane region" description="Helical" evidence="6">
    <location>
        <begin position="52"/>
        <end position="73"/>
    </location>
</feature>
<feature type="transmembrane region" description="Helical" evidence="6">
    <location>
        <begin position="351"/>
        <end position="370"/>
    </location>
</feature>
<dbReference type="GO" id="GO:0016020">
    <property type="term" value="C:membrane"/>
    <property type="evidence" value="ECO:0007669"/>
    <property type="project" value="UniProtKB-SubCell"/>
</dbReference>
<evidence type="ECO:0000256" key="2">
    <source>
        <dbReference type="ARBA" id="ARBA00007635"/>
    </source>
</evidence>
<accession>A0A5J9TRA4</accession>
<dbReference type="GO" id="GO:0022857">
    <property type="term" value="F:transmembrane transporter activity"/>
    <property type="evidence" value="ECO:0007669"/>
    <property type="project" value="InterPro"/>
</dbReference>
<feature type="domain" description="EamA" evidence="7">
    <location>
        <begin position="23"/>
        <end position="164"/>
    </location>
</feature>
<dbReference type="Gramene" id="TVU13896">
    <property type="protein sequence ID" value="TVU13896"/>
    <property type="gene ID" value="EJB05_37329"/>
</dbReference>
<sequence>MGKHISVGLSFYCDLLGMDAKKPYIMVIIIQLIFTGQYVVNKAAFNHGLNTFVFLFYRQAAASLLLLPTAVFVERRNARSMSLALLLKLFVYALIGNTISLNLFNVSLKMTSATVASATTNSMPVITFCLALLFRMEEVKLRSPSGVAKLTGVALCLAGVFVIAFYAGPSLSPVNHHRAFGTATRSSAAATTMVSQSVWIKGTLMAVLAIVTWSLWIVLQAAVLKEYPNKILVTVTQCVLSAVQCFAVAAVAEKNFSLWKLRLDVGSLAIAYSQVPFISVYGGNMCPITYMWSTEDEQHLQHVYDPQMATGVTQSPVYRVINDVPLVTDGAAVHLLWFSSLTNDLFSEVKTINMCIIGGILLAGGLYSVLWGQSKETNMETCNIEVNVANTVQNEPERSKPEEMTKCRKMRKCVSKNVA</sequence>
<protein>
    <recommendedName>
        <fullName evidence="7">EamA domain-containing protein</fullName>
    </recommendedName>
</protein>
<keyword evidence="9" id="KW-1185">Reference proteome</keyword>
<dbReference type="AlphaFoldDB" id="A0A5J9TRA4"/>
<evidence type="ECO:0000256" key="4">
    <source>
        <dbReference type="ARBA" id="ARBA00022989"/>
    </source>
</evidence>
<dbReference type="InterPro" id="IPR030184">
    <property type="entry name" value="WAT1-related"/>
</dbReference>
<feature type="transmembrane region" description="Helical" evidence="6">
    <location>
        <begin position="110"/>
        <end position="134"/>
    </location>
</feature>
<reference evidence="8 9" key="1">
    <citation type="journal article" date="2019" name="Sci. Rep.">
        <title>A high-quality genome of Eragrostis curvula grass provides insights into Poaceae evolution and supports new strategies to enhance forage quality.</title>
        <authorList>
            <person name="Carballo J."/>
            <person name="Santos B.A.C.M."/>
            <person name="Zappacosta D."/>
            <person name="Garbus I."/>
            <person name="Selva J.P."/>
            <person name="Gallo C.A."/>
            <person name="Diaz A."/>
            <person name="Albertini E."/>
            <person name="Caccamo M."/>
            <person name="Echenique V."/>
        </authorList>
    </citation>
    <scope>NUCLEOTIDE SEQUENCE [LARGE SCALE GENOMIC DNA]</scope>
    <source>
        <strain evidence="9">cv. Victoria</strain>
        <tissue evidence="8">Leaf</tissue>
    </source>
</reference>
<gene>
    <name evidence="8" type="ORF">EJB05_37329</name>
</gene>
<keyword evidence="4 6" id="KW-1133">Transmembrane helix</keyword>
<feature type="transmembrane region" description="Helical" evidence="6">
    <location>
        <begin position="198"/>
        <end position="219"/>
    </location>
</feature>